<protein>
    <recommendedName>
        <fullName evidence="8">Auxin response factor</fullName>
    </recommendedName>
</protein>
<evidence type="ECO:0000256" key="1">
    <source>
        <dbReference type="ARBA" id="ARBA00004123"/>
    </source>
</evidence>
<evidence type="ECO:0000313" key="10">
    <source>
        <dbReference type="EMBL" id="KAL3839960.1"/>
    </source>
</evidence>
<evidence type="ECO:0000313" key="11">
    <source>
        <dbReference type="Proteomes" id="UP001634393"/>
    </source>
</evidence>
<dbReference type="Pfam" id="PF02362">
    <property type="entry name" value="B3"/>
    <property type="match status" value="1"/>
</dbReference>
<evidence type="ECO:0000256" key="2">
    <source>
        <dbReference type="ARBA" id="ARBA00007853"/>
    </source>
</evidence>
<dbReference type="Gene3D" id="2.40.330.10">
    <property type="entry name" value="DNA-binding pseudobarrel domain"/>
    <property type="match status" value="1"/>
</dbReference>
<keyword evidence="11" id="KW-1185">Reference proteome</keyword>
<keyword evidence="4 8" id="KW-0238">DNA-binding</keyword>
<comment type="function">
    <text evidence="8">Auxin response factors (ARFs) are transcriptional factors that bind specifically to the DNA sequence 5'-TGTCTC-3' found in the auxin-responsive promoter elements (AuxREs).</text>
</comment>
<evidence type="ECO:0000256" key="5">
    <source>
        <dbReference type="ARBA" id="ARBA00023163"/>
    </source>
</evidence>
<dbReference type="InterPro" id="IPR003340">
    <property type="entry name" value="B3_DNA-bd"/>
</dbReference>
<dbReference type="PROSITE" id="PS50863">
    <property type="entry name" value="B3"/>
    <property type="match status" value="1"/>
</dbReference>
<sequence length="512" mass="56167">MSSDSASSEVDAAIWRALAGSHVQIPNRNSSVYYFPQGHLEHYSNSASPTPTASPTDTATAITTATQTLKRPFFPCQVISVGFHCNLISDQAFVRILLQPAANQCGSRINIANDFVENDVVSFSKVLTPSDANNGGGFSVPRFCADSIFPRLNFAADPPVQNLIMKDTHNNAWEFRHIYRGTPRRHLLTTGWSRFVNAKRLVSGDSVVFMRKRSTSELFIGVRRGARFGGANGWDSESGTEAAIKAMENAGRGYAFEVIYYPRAGLPDFVVSTEKVDNAMKIYWSPGMQVRMPLETDDFSRITWFSGIISVVGPPVSGPWSGSPWRMLQVTWEEPVLESMNRVSPWQVERFRSREVIPASPPPLFPPFKRLRAQEMMMPPNGTGVVFGSTSRHPNSGALINYPSSSSPVNCFKSLSELLNTNAGPHLRTVSTVLNIGTSRSENLSPCGQGSVHLADQQNGHRLMSSIQLFGKTIQTNEPVEGGGGSKSNASCREDELYKETNVLNNQPSPSV</sequence>
<dbReference type="InterPro" id="IPR015300">
    <property type="entry name" value="DNA-bd_pseudobarrel_sf"/>
</dbReference>
<dbReference type="SUPFAM" id="SSF101936">
    <property type="entry name" value="DNA-binding pseudobarrel domain"/>
    <property type="match status" value="1"/>
</dbReference>
<dbReference type="EMBL" id="JBJXBP010000003">
    <property type="protein sequence ID" value="KAL3839960.1"/>
    <property type="molecule type" value="Genomic_DNA"/>
</dbReference>
<dbReference type="InterPro" id="IPR010525">
    <property type="entry name" value="ARF_dom"/>
</dbReference>
<dbReference type="CDD" id="cd10017">
    <property type="entry name" value="B3_DNA"/>
    <property type="match status" value="1"/>
</dbReference>
<keyword evidence="7 8" id="KW-0927">Auxin signaling pathway</keyword>
<evidence type="ECO:0000256" key="7">
    <source>
        <dbReference type="ARBA" id="ARBA00023294"/>
    </source>
</evidence>
<evidence type="ECO:0000256" key="6">
    <source>
        <dbReference type="ARBA" id="ARBA00023242"/>
    </source>
</evidence>
<organism evidence="10 11">
    <name type="scientific">Penstemon smallii</name>
    <dbReference type="NCBI Taxonomy" id="265156"/>
    <lineage>
        <taxon>Eukaryota</taxon>
        <taxon>Viridiplantae</taxon>
        <taxon>Streptophyta</taxon>
        <taxon>Embryophyta</taxon>
        <taxon>Tracheophyta</taxon>
        <taxon>Spermatophyta</taxon>
        <taxon>Magnoliopsida</taxon>
        <taxon>eudicotyledons</taxon>
        <taxon>Gunneridae</taxon>
        <taxon>Pentapetalae</taxon>
        <taxon>asterids</taxon>
        <taxon>lamiids</taxon>
        <taxon>Lamiales</taxon>
        <taxon>Plantaginaceae</taxon>
        <taxon>Cheloneae</taxon>
        <taxon>Penstemon</taxon>
    </lineage>
</organism>
<dbReference type="PANTHER" id="PTHR31384">
    <property type="entry name" value="AUXIN RESPONSE FACTOR 4-RELATED"/>
    <property type="match status" value="1"/>
</dbReference>
<reference evidence="10 11" key="1">
    <citation type="submission" date="2024-12" db="EMBL/GenBank/DDBJ databases">
        <title>The unique morphological basis and parallel evolutionary history of personate flowers in Penstemon.</title>
        <authorList>
            <person name="Depatie T.H."/>
            <person name="Wessinger C.A."/>
        </authorList>
    </citation>
    <scope>NUCLEOTIDE SEQUENCE [LARGE SCALE GENOMIC DNA]</scope>
    <source>
        <strain evidence="10">WTNN_2</strain>
        <tissue evidence="10">Leaf</tissue>
    </source>
</reference>
<dbReference type="GO" id="GO:0003677">
    <property type="term" value="F:DNA binding"/>
    <property type="evidence" value="ECO:0007669"/>
    <property type="project" value="UniProtKB-KW"/>
</dbReference>
<dbReference type="PANTHER" id="PTHR31384:SF94">
    <property type="entry name" value="AUXIN RESPONSE FACTOR 17"/>
    <property type="match status" value="1"/>
</dbReference>
<evidence type="ECO:0000256" key="4">
    <source>
        <dbReference type="ARBA" id="ARBA00023125"/>
    </source>
</evidence>
<evidence type="ECO:0000256" key="3">
    <source>
        <dbReference type="ARBA" id="ARBA00023015"/>
    </source>
</evidence>
<comment type="similarity">
    <text evidence="2 8">Belongs to the ARF family.</text>
</comment>
<keyword evidence="6 8" id="KW-0539">Nucleus</keyword>
<evidence type="ECO:0000259" key="9">
    <source>
        <dbReference type="PROSITE" id="PS50863"/>
    </source>
</evidence>
<proteinExistence type="inferred from homology"/>
<dbReference type="Proteomes" id="UP001634393">
    <property type="component" value="Unassembled WGS sequence"/>
</dbReference>
<evidence type="ECO:0000256" key="8">
    <source>
        <dbReference type="RuleBase" id="RU004561"/>
    </source>
</evidence>
<feature type="domain" description="TF-B3" evidence="9">
    <location>
        <begin position="123"/>
        <end position="226"/>
    </location>
</feature>
<dbReference type="AlphaFoldDB" id="A0ABD3TSF8"/>
<comment type="subunit">
    <text evidence="8">Homodimers and heterodimers.</text>
</comment>
<keyword evidence="3 8" id="KW-0805">Transcription regulation</keyword>
<dbReference type="FunFam" id="2.40.330.10:FF:000001">
    <property type="entry name" value="Auxin response factor"/>
    <property type="match status" value="1"/>
</dbReference>
<dbReference type="Pfam" id="PF06507">
    <property type="entry name" value="ARF_AD"/>
    <property type="match status" value="1"/>
</dbReference>
<dbReference type="SMART" id="SM01019">
    <property type="entry name" value="B3"/>
    <property type="match status" value="1"/>
</dbReference>
<comment type="caution">
    <text evidence="10">The sequence shown here is derived from an EMBL/GenBank/DDBJ whole genome shotgun (WGS) entry which is preliminary data.</text>
</comment>
<dbReference type="GO" id="GO:0009734">
    <property type="term" value="P:auxin-activated signaling pathway"/>
    <property type="evidence" value="ECO:0007669"/>
    <property type="project" value="UniProtKB-KW"/>
</dbReference>
<dbReference type="Gene3D" id="2.30.30.1040">
    <property type="match status" value="1"/>
</dbReference>
<accession>A0ABD3TSF8</accession>
<keyword evidence="5 8" id="KW-0804">Transcription</keyword>
<name>A0ABD3TSF8_9LAMI</name>
<comment type="subcellular location">
    <subcellularLocation>
        <location evidence="1 8">Nucleus</location>
    </subcellularLocation>
</comment>
<dbReference type="InterPro" id="IPR044835">
    <property type="entry name" value="ARF_plant"/>
</dbReference>
<gene>
    <name evidence="10" type="ORF">ACJIZ3_024551</name>
</gene>
<dbReference type="GO" id="GO:0005634">
    <property type="term" value="C:nucleus"/>
    <property type="evidence" value="ECO:0007669"/>
    <property type="project" value="UniProtKB-SubCell"/>
</dbReference>